<accession>A0A847D8J2</accession>
<dbReference type="Proteomes" id="UP000589373">
    <property type="component" value="Unassembled WGS sequence"/>
</dbReference>
<reference evidence="2 3" key="1">
    <citation type="journal article" date="2020" name="Biotechnol. Biofuels">
        <title>New insights from the biogas microbiome by comprehensive genome-resolved metagenomics of nearly 1600 species originating from multiple anaerobic digesters.</title>
        <authorList>
            <person name="Campanaro S."/>
            <person name="Treu L."/>
            <person name="Rodriguez-R L.M."/>
            <person name="Kovalovszki A."/>
            <person name="Ziels R.M."/>
            <person name="Maus I."/>
            <person name="Zhu X."/>
            <person name="Kougias P.G."/>
            <person name="Basile A."/>
            <person name="Luo G."/>
            <person name="Schluter A."/>
            <person name="Konstantinidis K.T."/>
            <person name="Angelidaki I."/>
        </authorList>
    </citation>
    <scope>NUCLEOTIDE SEQUENCE [LARGE SCALE GENOMIC DNA]</scope>
    <source>
        <strain evidence="2">AS07pgkLD_105</strain>
    </source>
</reference>
<dbReference type="RefSeq" id="WP_276648442.1">
    <property type="nucleotide sequence ID" value="NZ_JAAZCD010000289.1"/>
</dbReference>
<evidence type="ECO:0000313" key="3">
    <source>
        <dbReference type="Proteomes" id="UP000589373"/>
    </source>
</evidence>
<dbReference type="AlphaFoldDB" id="A0A847D8J2"/>
<dbReference type="Pfam" id="PF12669">
    <property type="entry name" value="FeoB_associated"/>
    <property type="match status" value="1"/>
</dbReference>
<dbReference type="EMBL" id="JAAZCD010000289">
    <property type="protein sequence ID" value="NLD33055.1"/>
    <property type="molecule type" value="Genomic_DNA"/>
</dbReference>
<evidence type="ECO:0000256" key="1">
    <source>
        <dbReference type="SAM" id="MobiDB-lite"/>
    </source>
</evidence>
<comment type="caution">
    <text evidence="2">The sequence shown here is derived from an EMBL/GenBank/DDBJ whole genome shotgun (WGS) entry which is preliminary data.</text>
</comment>
<sequence>MFGDIVVFLIIAAVVAGSIAKIVRDKKKGSKCAGCPLNKTCAYRNPDADQCPMRQAADPHKGEKD</sequence>
<gene>
    <name evidence="2" type="ORF">GX662_12510</name>
</gene>
<organism evidence="2 3">
    <name type="scientific">Trichococcus flocculiformis</name>
    <dbReference type="NCBI Taxonomy" id="82803"/>
    <lineage>
        <taxon>Bacteria</taxon>
        <taxon>Bacillati</taxon>
        <taxon>Bacillota</taxon>
        <taxon>Bacilli</taxon>
        <taxon>Lactobacillales</taxon>
        <taxon>Carnobacteriaceae</taxon>
        <taxon>Trichococcus</taxon>
    </lineage>
</organism>
<feature type="region of interest" description="Disordered" evidence="1">
    <location>
        <begin position="46"/>
        <end position="65"/>
    </location>
</feature>
<name>A0A847D8J2_9LACT</name>
<protein>
    <submittedName>
        <fullName evidence="2">FeoB-associated Cys-rich membrane protein</fullName>
    </submittedName>
</protein>
<evidence type="ECO:0000313" key="2">
    <source>
        <dbReference type="EMBL" id="NLD33055.1"/>
    </source>
</evidence>
<proteinExistence type="predicted"/>